<keyword evidence="5 9" id="KW-0805">Transcription regulation</keyword>
<dbReference type="InterPro" id="IPR007046">
    <property type="entry name" value="RNA_pol_sigma_54_core-bd"/>
</dbReference>
<keyword evidence="14" id="KW-1185">Reference proteome</keyword>
<evidence type="ECO:0000256" key="9">
    <source>
        <dbReference type="PIRNR" id="PIRNR000774"/>
    </source>
</evidence>
<dbReference type="EMBL" id="CP076363">
    <property type="protein sequence ID" value="QWK92696.1"/>
    <property type="molecule type" value="Genomic_DNA"/>
</dbReference>
<dbReference type="GO" id="GO:0000428">
    <property type="term" value="C:DNA-directed RNA polymerase complex"/>
    <property type="evidence" value="ECO:0007669"/>
    <property type="project" value="UniProtKB-KW"/>
</dbReference>
<evidence type="ECO:0000256" key="5">
    <source>
        <dbReference type="ARBA" id="ARBA00023015"/>
    </source>
</evidence>
<evidence type="ECO:0000256" key="1">
    <source>
        <dbReference type="ARBA" id="ARBA00008798"/>
    </source>
</evidence>
<keyword evidence="6 9" id="KW-0731">Sigma factor</keyword>
<comment type="similarity">
    <text evidence="1 9">Belongs to the sigma-54 factor family.</text>
</comment>
<dbReference type="InterPro" id="IPR000394">
    <property type="entry name" value="RNA_pol_sigma_54"/>
</dbReference>
<dbReference type="Pfam" id="PF00309">
    <property type="entry name" value="Sigma54_AID"/>
    <property type="match status" value="1"/>
</dbReference>
<evidence type="ECO:0000256" key="10">
    <source>
        <dbReference type="SAM" id="MobiDB-lite"/>
    </source>
</evidence>
<dbReference type="Gene3D" id="1.10.10.60">
    <property type="entry name" value="Homeodomain-like"/>
    <property type="match status" value="1"/>
</dbReference>
<sequence>MTQSPRHSLAARQTQGLRQHLSARQLQAIALLHLTNDGLMVHLQRRAEVNPMLRLRGGPSVMTEPGGAEAEQPQSAPGLQDHVLRQIRLMISDSASLTLAMAFIEALDANGWLDRPLPEIATAAGRSLPEARALLARLQQVEPAGLFARDLRECLALQAEDRGQLSPAMLAVLARLPLLATGGLRAVAEAAGLRPEEVQLCLGQIRRMNPKPGAAFGNDAPPLREPDLIVTQAPEGWRVDLNRSTLPAILLPPRSPAPDAKLRAARAEAEWLANVLERRNRTVLAVATEVLRRQQGFLDQGPGSLIALRQAEVAAALSLHDSTISRVSRHLLVATPHGMRSLCSFFDAAPLAARHLDLAPSSAAIRHRLRQIIAGENPAAPLSDAALATALWREGKPLARRTVAKFRHELGIPPMLSRRRPRAATAEA</sequence>
<feature type="domain" description="RNA polymerase sigma factor 54 core-binding" evidence="12">
    <location>
        <begin position="74"/>
        <end position="250"/>
    </location>
</feature>
<keyword evidence="8 9" id="KW-0804">Transcription</keyword>
<dbReference type="AlphaFoldDB" id="A0A975PCN6"/>
<gene>
    <name evidence="13" type="ORF">KM031_18790</name>
</gene>
<dbReference type="PANTHER" id="PTHR32248">
    <property type="entry name" value="RNA POLYMERASE SIGMA-54 FACTOR"/>
    <property type="match status" value="1"/>
</dbReference>
<dbReference type="Pfam" id="PF04963">
    <property type="entry name" value="Sigma54_CBD"/>
    <property type="match status" value="1"/>
</dbReference>
<evidence type="ECO:0000313" key="13">
    <source>
        <dbReference type="EMBL" id="QWK92696.1"/>
    </source>
</evidence>
<keyword evidence="2 9" id="KW-0240">DNA-directed RNA polymerase</keyword>
<dbReference type="PROSITE" id="PS50044">
    <property type="entry name" value="SIGMA54_3"/>
    <property type="match status" value="1"/>
</dbReference>
<geneLocation type="plasmid" evidence="13 14">
    <name>p2</name>
</geneLocation>
<dbReference type="Pfam" id="PF04552">
    <property type="entry name" value="Sigma54_DBD"/>
    <property type="match status" value="1"/>
</dbReference>
<evidence type="ECO:0000256" key="8">
    <source>
        <dbReference type="ARBA" id="ARBA00023163"/>
    </source>
</evidence>
<evidence type="ECO:0000256" key="6">
    <source>
        <dbReference type="ARBA" id="ARBA00023082"/>
    </source>
</evidence>
<keyword evidence="7 9" id="KW-0238">DNA-binding</keyword>
<evidence type="ECO:0000259" key="11">
    <source>
        <dbReference type="Pfam" id="PF04552"/>
    </source>
</evidence>
<organism evidence="13 14">
    <name type="scientific">Gemmobacter fulvus</name>
    <dbReference type="NCBI Taxonomy" id="2840474"/>
    <lineage>
        <taxon>Bacteria</taxon>
        <taxon>Pseudomonadati</taxon>
        <taxon>Pseudomonadota</taxon>
        <taxon>Alphaproteobacteria</taxon>
        <taxon>Rhodobacterales</taxon>
        <taxon>Paracoccaceae</taxon>
        <taxon>Gemmobacter</taxon>
    </lineage>
</organism>
<dbReference type="Gene3D" id="1.10.10.1330">
    <property type="entry name" value="RNA polymerase sigma-54 factor, core-binding domain"/>
    <property type="match status" value="1"/>
</dbReference>
<comment type="function">
    <text evidence="9">Sigma factors are initiation factors that promote the attachment of RNA polymerase to specific initiation sites and are then released.</text>
</comment>
<dbReference type="GO" id="GO:0003677">
    <property type="term" value="F:DNA binding"/>
    <property type="evidence" value="ECO:0007669"/>
    <property type="project" value="UniProtKB-KW"/>
</dbReference>
<dbReference type="PIRSF" id="PIRSF000774">
    <property type="entry name" value="RpoN"/>
    <property type="match status" value="1"/>
</dbReference>
<reference evidence="13" key="1">
    <citation type="submission" date="2021-06" db="EMBL/GenBank/DDBJ databases">
        <authorList>
            <person name="Lee C.-S."/>
            <person name="Jin L."/>
        </authorList>
    </citation>
    <scope>NUCLEOTIDE SEQUENCE</scope>
    <source>
        <strain evidence="13">Con5</strain>
        <plasmid evidence="13">p2</plasmid>
    </source>
</reference>
<dbReference type="GO" id="GO:0016987">
    <property type="term" value="F:sigma factor activity"/>
    <property type="evidence" value="ECO:0007669"/>
    <property type="project" value="UniProtKB-KW"/>
</dbReference>
<dbReference type="GO" id="GO:0001216">
    <property type="term" value="F:DNA-binding transcription activator activity"/>
    <property type="evidence" value="ECO:0007669"/>
    <property type="project" value="InterPro"/>
</dbReference>
<keyword evidence="13" id="KW-0614">Plasmid</keyword>
<evidence type="ECO:0000256" key="3">
    <source>
        <dbReference type="ARBA" id="ARBA00022679"/>
    </source>
</evidence>
<dbReference type="GO" id="GO:0006352">
    <property type="term" value="P:DNA-templated transcription initiation"/>
    <property type="evidence" value="ECO:0007669"/>
    <property type="project" value="InterPro"/>
</dbReference>
<dbReference type="Proteomes" id="UP000679352">
    <property type="component" value="Plasmid p2"/>
</dbReference>
<protein>
    <recommendedName>
        <fullName evidence="9">RNA polymerase sigma-54 factor</fullName>
    </recommendedName>
</protein>
<dbReference type="RefSeq" id="WP_215505684.1">
    <property type="nucleotide sequence ID" value="NZ_CP076363.1"/>
</dbReference>
<dbReference type="PANTHER" id="PTHR32248:SF4">
    <property type="entry name" value="RNA POLYMERASE SIGMA-54 FACTOR"/>
    <property type="match status" value="1"/>
</dbReference>
<keyword evidence="3 9" id="KW-0808">Transferase</keyword>
<feature type="domain" description="RNA polymerase sigma factor 54 DNA-binding" evidence="11">
    <location>
        <begin position="262"/>
        <end position="420"/>
    </location>
</feature>
<evidence type="ECO:0000256" key="4">
    <source>
        <dbReference type="ARBA" id="ARBA00022695"/>
    </source>
</evidence>
<name>A0A975PCN6_9RHOB</name>
<keyword evidence="4 9" id="KW-0548">Nucleotidyltransferase</keyword>
<evidence type="ECO:0000259" key="12">
    <source>
        <dbReference type="Pfam" id="PF04963"/>
    </source>
</evidence>
<evidence type="ECO:0000256" key="7">
    <source>
        <dbReference type="ARBA" id="ARBA00023125"/>
    </source>
</evidence>
<dbReference type="InterPro" id="IPR038709">
    <property type="entry name" value="RpoN_core-bd_sf"/>
</dbReference>
<feature type="region of interest" description="Disordered" evidence="10">
    <location>
        <begin position="58"/>
        <end position="77"/>
    </location>
</feature>
<proteinExistence type="inferred from homology"/>
<dbReference type="KEGG" id="gfu:KM031_18790"/>
<evidence type="ECO:0000256" key="2">
    <source>
        <dbReference type="ARBA" id="ARBA00022478"/>
    </source>
</evidence>
<accession>A0A975PCN6</accession>
<dbReference type="InterPro" id="IPR007634">
    <property type="entry name" value="RNA_pol_sigma_54_DNA-bd"/>
</dbReference>
<dbReference type="PRINTS" id="PR00045">
    <property type="entry name" value="SIGMA54FCT"/>
</dbReference>
<evidence type="ECO:0000313" key="14">
    <source>
        <dbReference type="Proteomes" id="UP000679352"/>
    </source>
</evidence>
<dbReference type="GO" id="GO:0016779">
    <property type="term" value="F:nucleotidyltransferase activity"/>
    <property type="evidence" value="ECO:0007669"/>
    <property type="project" value="UniProtKB-KW"/>
</dbReference>